<dbReference type="Pfam" id="PF06776">
    <property type="entry name" value="IalB"/>
    <property type="match status" value="1"/>
</dbReference>
<dbReference type="InterPro" id="IPR010642">
    <property type="entry name" value="Invasion_prot_B"/>
</dbReference>
<evidence type="ECO:0000313" key="3">
    <source>
        <dbReference type="Proteomes" id="UP001529369"/>
    </source>
</evidence>
<proteinExistence type="predicted"/>
<dbReference type="InterPro" id="IPR038696">
    <property type="entry name" value="IalB_sf"/>
</dbReference>
<comment type="caution">
    <text evidence="2">The sequence shown here is derived from an EMBL/GenBank/DDBJ whole genome shotgun (WGS) entry which is preliminary data.</text>
</comment>
<dbReference type="Gene3D" id="2.60.40.1880">
    <property type="entry name" value="Invasion associated locus B (IalB) protein"/>
    <property type="match status" value="1"/>
</dbReference>
<name>A0ABT8ADC6_9PROT</name>
<feature type="chain" id="PRO_5045133642" evidence="1">
    <location>
        <begin position="22"/>
        <end position="171"/>
    </location>
</feature>
<keyword evidence="3" id="KW-1185">Reference proteome</keyword>
<keyword evidence="1" id="KW-0732">Signal</keyword>
<reference evidence="3" key="1">
    <citation type="journal article" date="2019" name="Int. J. Syst. Evol. Microbiol.">
        <title>The Global Catalogue of Microorganisms (GCM) 10K type strain sequencing project: providing services to taxonomists for standard genome sequencing and annotation.</title>
        <authorList>
            <consortium name="The Broad Institute Genomics Platform"/>
            <consortium name="The Broad Institute Genome Sequencing Center for Infectious Disease"/>
            <person name="Wu L."/>
            <person name="Ma J."/>
        </authorList>
    </citation>
    <scope>NUCLEOTIDE SEQUENCE [LARGE SCALE GENOMIC DNA]</scope>
    <source>
        <strain evidence="3">CECT 7131</strain>
    </source>
</reference>
<sequence length="171" mass="17892">MRVLPRLALPILLLLAPVAMAQQQQARPRKLGDFQAWIAATYAEGGQKVCYAFAKPTRSEGASRQGVLLTVTHRPSGRDTVTMSAGYAYPRNAEVMATVSANELPFYTAGSTAAARDGAAAVRAFRSGRDAVLRGPGASGRGTVTDSFSLAGFSQAYDAISKECPPGGAGR</sequence>
<accession>A0ABT8ADC6</accession>
<dbReference type="Proteomes" id="UP001529369">
    <property type="component" value="Unassembled WGS sequence"/>
</dbReference>
<feature type="signal peptide" evidence="1">
    <location>
        <begin position="1"/>
        <end position="21"/>
    </location>
</feature>
<evidence type="ECO:0000256" key="1">
    <source>
        <dbReference type="SAM" id="SignalP"/>
    </source>
</evidence>
<protein>
    <submittedName>
        <fullName evidence="2">Invasion associated locus B family protein</fullName>
    </submittedName>
</protein>
<dbReference type="RefSeq" id="WP_290319502.1">
    <property type="nucleotide sequence ID" value="NZ_JAUFPN010000194.1"/>
</dbReference>
<dbReference type="EMBL" id="JAUFPN010000194">
    <property type="protein sequence ID" value="MDN3567466.1"/>
    <property type="molecule type" value="Genomic_DNA"/>
</dbReference>
<evidence type="ECO:0000313" key="2">
    <source>
        <dbReference type="EMBL" id="MDN3567466.1"/>
    </source>
</evidence>
<organism evidence="2 3">
    <name type="scientific">Paeniroseomonas aquatica</name>
    <dbReference type="NCBI Taxonomy" id="373043"/>
    <lineage>
        <taxon>Bacteria</taxon>
        <taxon>Pseudomonadati</taxon>
        <taxon>Pseudomonadota</taxon>
        <taxon>Alphaproteobacteria</taxon>
        <taxon>Acetobacterales</taxon>
        <taxon>Acetobacteraceae</taxon>
        <taxon>Paeniroseomonas</taxon>
    </lineage>
</organism>
<gene>
    <name evidence="2" type="ORF">QWZ14_24065</name>
</gene>